<accession>A0AAW8J8F5</accession>
<keyword evidence="1" id="KW-0472">Membrane</keyword>
<evidence type="ECO:0000256" key="1">
    <source>
        <dbReference type="SAM" id="Phobius"/>
    </source>
</evidence>
<dbReference type="AlphaFoldDB" id="A0AAW8J8F5"/>
<evidence type="ECO:0000313" key="3">
    <source>
        <dbReference type="Proteomes" id="UP001243844"/>
    </source>
</evidence>
<evidence type="ECO:0000313" key="2">
    <source>
        <dbReference type="EMBL" id="MDQ8936035.1"/>
    </source>
</evidence>
<protein>
    <recommendedName>
        <fullName evidence="4">Iron transporter</fullName>
    </recommendedName>
</protein>
<dbReference type="EMBL" id="JAVIDL010000017">
    <property type="protein sequence ID" value="MDQ8936035.1"/>
    <property type="molecule type" value="Genomic_DNA"/>
</dbReference>
<comment type="caution">
    <text evidence="2">The sequence shown here is derived from an EMBL/GenBank/DDBJ whole genome shotgun (WGS) entry which is preliminary data.</text>
</comment>
<proteinExistence type="predicted"/>
<feature type="transmembrane region" description="Helical" evidence="1">
    <location>
        <begin position="95"/>
        <end position="113"/>
    </location>
</feature>
<feature type="transmembrane region" description="Helical" evidence="1">
    <location>
        <begin position="68"/>
        <end position="89"/>
    </location>
</feature>
<name>A0AAW8J8F5_9GAMM</name>
<evidence type="ECO:0008006" key="4">
    <source>
        <dbReference type="Google" id="ProtNLM"/>
    </source>
</evidence>
<gene>
    <name evidence="2" type="ORF">RFH47_09865</name>
</gene>
<dbReference type="Proteomes" id="UP001243844">
    <property type="component" value="Unassembled WGS sequence"/>
</dbReference>
<organism evidence="2 3">
    <name type="scientific">Acinetobacter rudis</name>
    <dbReference type="NCBI Taxonomy" id="632955"/>
    <lineage>
        <taxon>Bacteria</taxon>
        <taxon>Pseudomonadati</taxon>
        <taxon>Pseudomonadota</taxon>
        <taxon>Gammaproteobacteria</taxon>
        <taxon>Moraxellales</taxon>
        <taxon>Moraxellaceae</taxon>
        <taxon>Acinetobacter</taxon>
    </lineage>
</organism>
<dbReference type="RefSeq" id="WP_308981517.1">
    <property type="nucleotide sequence ID" value="NZ_JAVIDL010000017.1"/>
</dbReference>
<keyword evidence="1" id="KW-0812">Transmembrane</keyword>
<feature type="transmembrane region" description="Helical" evidence="1">
    <location>
        <begin position="34"/>
        <end position="56"/>
    </location>
</feature>
<reference evidence="2" key="1">
    <citation type="submission" date="2023-08" db="EMBL/GenBank/DDBJ databases">
        <title>Emergence of clinically-relevant ST2 carbapenem-resistant Acinetobacter baumannii strains in hospital sewages in Zhejiang, East of China.</title>
        <authorList>
            <person name="Kaichao C."/>
            <person name="Zhang R."/>
        </authorList>
    </citation>
    <scope>NUCLEOTIDE SEQUENCE</scope>
    <source>
        <strain evidence="2">M-RB-37</strain>
    </source>
</reference>
<sequence>MDSILNSHADHLSSTTKRKKVKQLTTPLTYRIDVAWRFLLALVGGYIIAMYSAMVIAELFMEYRTSAAMSATLIAFTLHACTFIWVFMVNKTLKASVGVILPALILFVLVKVLEN</sequence>
<keyword evidence="1" id="KW-1133">Transmembrane helix</keyword>